<dbReference type="EMBL" id="LUEZ02000055">
    <property type="protein sequence ID" value="RDB21107.1"/>
    <property type="molecule type" value="Genomic_DNA"/>
</dbReference>
<sequence length="310" mass="34800">MASSKYSTVKLEDGAIMAYEIRGSSHLGVQLPIVLIAGMSSRRCDWERLATSLADDRPVLIFDHRGMGDSTLSPTKDELINIESLARDLLVLLEHLQWKELAICGFSMGGVVAQQLLFLPYHGTNPTLLPFRVTHVLLAATLCSVLRDKRYGLRIDLATPARPRTEEEKKAVARPTLESLFDPQWVANPANKERFEALLNTQTSGRPMKVILQQGRALNRFDFTGLHDKLARDMQILVIHGEIDGVVPLFCGEEILRRIPWAKTVEIGTAPGQVPSHGFGHNWFEYFDIRVWRDAIRKFLGKAPAINARL</sequence>
<dbReference type="OrthoDB" id="8119704at2759"/>
<feature type="domain" description="AB hydrolase-1" evidence="1">
    <location>
        <begin position="33"/>
        <end position="254"/>
    </location>
</feature>
<evidence type="ECO:0000313" key="2">
    <source>
        <dbReference type="EMBL" id="RDB21107.1"/>
    </source>
</evidence>
<dbReference type="InterPro" id="IPR050471">
    <property type="entry name" value="AB_hydrolase"/>
</dbReference>
<dbReference type="Gene3D" id="3.40.50.1820">
    <property type="entry name" value="alpha/beta hydrolase"/>
    <property type="match status" value="1"/>
</dbReference>
<dbReference type="InterPro" id="IPR029058">
    <property type="entry name" value="AB_hydrolase_fold"/>
</dbReference>
<dbReference type="InParanoid" id="A0A369JKL6"/>
<dbReference type="PANTHER" id="PTHR43433:SF5">
    <property type="entry name" value="AB HYDROLASE-1 DOMAIN-CONTAINING PROTEIN"/>
    <property type="match status" value="1"/>
</dbReference>
<organism evidence="2 3">
    <name type="scientific">Hypsizygus marmoreus</name>
    <name type="common">White beech mushroom</name>
    <name type="synonym">Agaricus marmoreus</name>
    <dbReference type="NCBI Taxonomy" id="39966"/>
    <lineage>
        <taxon>Eukaryota</taxon>
        <taxon>Fungi</taxon>
        <taxon>Dikarya</taxon>
        <taxon>Basidiomycota</taxon>
        <taxon>Agaricomycotina</taxon>
        <taxon>Agaricomycetes</taxon>
        <taxon>Agaricomycetidae</taxon>
        <taxon>Agaricales</taxon>
        <taxon>Tricholomatineae</taxon>
        <taxon>Lyophyllaceae</taxon>
        <taxon>Hypsizygus</taxon>
    </lineage>
</organism>
<reference evidence="2" key="1">
    <citation type="submission" date="2018-04" db="EMBL/GenBank/DDBJ databases">
        <title>Whole genome sequencing of Hypsizygus marmoreus.</title>
        <authorList>
            <person name="Choi I.-G."/>
            <person name="Min B."/>
            <person name="Kim J.-G."/>
            <person name="Kim S."/>
            <person name="Oh Y.-L."/>
            <person name="Kong W.-S."/>
            <person name="Park H."/>
            <person name="Jeong J."/>
            <person name="Song E.-S."/>
        </authorList>
    </citation>
    <scope>NUCLEOTIDE SEQUENCE [LARGE SCALE GENOMIC DNA]</scope>
    <source>
        <strain evidence="2">51987-8</strain>
    </source>
</reference>
<evidence type="ECO:0000313" key="3">
    <source>
        <dbReference type="Proteomes" id="UP000076154"/>
    </source>
</evidence>
<accession>A0A369JKL6</accession>
<protein>
    <submittedName>
        <fullName evidence="2">Haloacetate dehalogenase H-1</fullName>
    </submittedName>
</protein>
<dbReference type="STRING" id="39966.A0A369JKL6"/>
<evidence type="ECO:0000259" key="1">
    <source>
        <dbReference type="Pfam" id="PF12697"/>
    </source>
</evidence>
<dbReference type="InterPro" id="IPR000073">
    <property type="entry name" value="AB_hydrolase_1"/>
</dbReference>
<comment type="caution">
    <text evidence="2">The sequence shown here is derived from an EMBL/GenBank/DDBJ whole genome shotgun (WGS) entry which is preliminary data.</text>
</comment>
<dbReference type="SUPFAM" id="SSF53474">
    <property type="entry name" value="alpha/beta-Hydrolases"/>
    <property type="match status" value="1"/>
</dbReference>
<keyword evidence="3" id="KW-1185">Reference proteome</keyword>
<dbReference type="AlphaFoldDB" id="A0A369JKL6"/>
<proteinExistence type="predicted"/>
<name>A0A369JKL6_HYPMA</name>
<dbReference type="Proteomes" id="UP000076154">
    <property type="component" value="Unassembled WGS sequence"/>
</dbReference>
<dbReference type="Pfam" id="PF12697">
    <property type="entry name" value="Abhydrolase_6"/>
    <property type="match status" value="1"/>
</dbReference>
<gene>
    <name evidence="2" type="primary">dehH1</name>
    <name evidence="2" type="ORF">Hypma_011830</name>
</gene>
<dbReference type="PANTHER" id="PTHR43433">
    <property type="entry name" value="HYDROLASE, ALPHA/BETA FOLD FAMILY PROTEIN"/>
    <property type="match status" value="1"/>
</dbReference>